<dbReference type="InterPro" id="IPR017925">
    <property type="entry name" value="DHFR_CS"/>
</dbReference>
<evidence type="ECO:0000256" key="6">
    <source>
        <dbReference type="ARBA" id="ARBA00023002"/>
    </source>
</evidence>
<dbReference type="PRINTS" id="PR00070">
    <property type="entry name" value="DHFR"/>
</dbReference>
<dbReference type="InterPro" id="IPR001796">
    <property type="entry name" value="DHFR_dom"/>
</dbReference>
<organism evidence="10 11">
    <name type="scientific">Levilactobacillus tongjiangensis</name>
    <dbReference type="NCBI Taxonomy" id="2486023"/>
    <lineage>
        <taxon>Bacteria</taxon>
        <taxon>Bacillati</taxon>
        <taxon>Bacillota</taxon>
        <taxon>Bacilli</taxon>
        <taxon>Lactobacillales</taxon>
        <taxon>Lactobacillaceae</taxon>
        <taxon>Levilactobacillus</taxon>
    </lineage>
</organism>
<dbReference type="CDD" id="cd00209">
    <property type="entry name" value="DHFR"/>
    <property type="match status" value="1"/>
</dbReference>
<evidence type="ECO:0000256" key="7">
    <source>
        <dbReference type="PIRNR" id="PIRNR000194"/>
    </source>
</evidence>
<evidence type="ECO:0000256" key="8">
    <source>
        <dbReference type="RuleBase" id="RU004474"/>
    </source>
</evidence>
<comment type="function">
    <text evidence="7">Key enzyme in folate metabolism. Catalyzes an essential reaction for de novo glycine and purine synthesis, and for DNA precursor synthesis.</text>
</comment>
<accession>A0ABW1SQW3</accession>
<evidence type="ECO:0000256" key="3">
    <source>
        <dbReference type="ARBA" id="ARBA00012856"/>
    </source>
</evidence>
<proteinExistence type="inferred from homology"/>
<dbReference type="GO" id="GO:0004146">
    <property type="term" value="F:dihydrofolate reductase activity"/>
    <property type="evidence" value="ECO:0007669"/>
    <property type="project" value="UniProtKB-EC"/>
</dbReference>
<dbReference type="EC" id="1.5.1.3" evidence="3 7"/>
<dbReference type="Gene3D" id="3.40.430.10">
    <property type="entry name" value="Dihydrofolate Reductase, subunit A"/>
    <property type="match status" value="1"/>
</dbReference>
<protein>
    <recommendedName>
        <fullName evidence="3 7">Dihydrofolate reductase</fullName>
        <ecNumber evidence="3 7">1.5.1.3</ecNumber>
    </recommendedName>
</protein>
<evidence type="ECO:0000256" key="2">
    <source>
        <dbReference type="ARBA" id="ARBA00009539"/>
    </source>
</evidence>
<dbReference type="RefSeq" id="WP_125694259.1">
    <property type="nucleotide sequence ID" value="NZ_JBHSSK010000016.1"/>
</dbReference>
<dbReference type="Proteomes" id="UP001596254">
    <property type="component" value="Unassembled WGS sequence"/>
</dbReference>
<feature type="domain" description="DHFR" evidence="9">
    <location>
        <begin position="1"/>
        <end position="162"/>
    </location>
</feature>
<dbReference type="InterPro" id="IPR024072">
    <property type="entry name" value="DHFR-like_dom_sf"/>
</dbReference>
<name>A0ABW1SQW3_9LACO</name>
<evidence type="ECO:0000313" key="10">
    <source>
        <dbReference type="EMBL" id="MFC6206885.1"/>
    </source>
</evidence>
<evidence type="ECO:0000256" key="4">
    <source>
        <dbReference type="ARBA" id="ARBA00022563"/>
    </source>
</evidence>
<keyword evidence="6 7" id="KW-0560">Oxidoreductase</keyword>
<evidence type="ECO:0000256" key="5">
    <source>
        <dbReference type="ARBA" id="ARBA00022857"/>
    </source>
</evidence>
<dbReference type="PIRSF" id="PIRSF000194">
    <property type="entry name" value="DHFR"/>
    <property type="match status" value="1"/>
</dbReference>
<dbReference type="PANTHER" id="PTHR48069:SF3">
    <property type="entry name" value="DIHYDROFOLATE REDUCTASE"/>
    <property type="match status" value="1"/>
</dbReference>
<dbReference type="PROSITE" id="PS51330">
    <property type="entry name" value="DHFR_2"/>
    <property type="match status" value="1"/>
</dbReference>
<comment type="caution">
    <text evidence="10">The sequence shown here is derived from an EMBL/GenBank/DDBJ whole genome shotgun (WGS) entry which is preliminary data.</text>
</comment>
<sequence>MLIFLWAESQGHVIGHRGELPWHLPADMHFFKTVTTGNTIVAGARTFASFPSALPNRTNVVVTHHDASEFPAGVVVLNSLDAVRDYARERPEEKIFVVGGAQIFAGLMDDVDLLYRTTIDAGFDGDTWMPTIDYSRFQRINRQPGIRNEKNPYDYTFEQFQRIQ</sequence>
<dbReference type="PROSITE" id="PS00075">
    <property type="entry name" value="DHFR_1"/>
    <property type="match status" value="1"/>
</dbReference>
<comment type="catalytic activity">
    <reaction evidence="7">
        <text>(6S)-5,6,7,8-tetrahydrofolate + NADP(+) = 7,8-dihydrofolate + NADPH + H(+)</text>
        <dbReference type="Rhea" id="RHEA:15009"/>
        <dbReference type="ChEBI" id="CHEBI:15378"/>
        <dbReference type="ChEBI" id="CHEBI:57451"/>
        <dbReference type="ChEBI" id="CHEBI:57453"/>
        <dbReference type="ChEBI" id="CHEBI:57783"/>
        <dbReference type="ChEBI" id="CHEBI:58349"/>
        <dbReference type="EC" id="1.5.1.3"/>
    </reaction>
</comment>
<evidence type="ECO:0000313" key="11">
    <source>
        <dbReference type="Proteomes" id="UP001596254"/>
    </source>
</evidence>
<reference evidence="11" key="1">
    <citation type="journal article" date="2019" name="Int. J. Syst. Evol. Microbiol.">
        <title>The Global Catalogue of Microorganisms (GCM) 10K type strain sequencing project: providing services to taxonomists for standard genome sequencing and annotation.</title>
        <authorList>
            <consortium name="The Broad Institute Genomics Platform"/>
            <consortium name="The Broad Institute Genome Sequencing Center for Infectious Disease"/>
            <person name="Wu L."/>
            <person name="Ma J."/>
        </authorList>
    </citation>
    <scope>NUCLEOTIDE SEQUENCE [LARGE SCALE GENOMIC DNA]</scope>
    <source>
        <strain evidence="11">CCM 8905</strain>
    </source>
</reference>
<dbReference type="Pfam" id="PF00186">
    <property type="entry name" value="DHFR_1"/>
    <property type="match status" value="1"/>
</dbReference>
<keyword evidence="11" id="KW-1185">Reference proteome</keyword>
<comment type="pathway">
    <text evidence="1 7">Cofactor biosynthesis; tetrahydrofolate biosynthesis; 5,6,7,8-tetrahydrofolate from 7,8-dihydrofolate: step 1/1.</text>
</comment>
<comment type="similarity">
    <text evidence="2 7 8">Belongs to the dihydrofolate reductase family.</text>
</comment>
<dbReference type="SUPFAM" id="SSF53597">
    <property type="entry name" value="Dihydrofolate reductase-like"/>
    <property type="match status" value="1"/>
</dbReference>
<keyword evidence="5 7" id="KW-0521">NADP</keyword>
<dbReference type="EMBL" id="JBHSSK010000016">
    <property type="protein sequence ID" value="MFC6206885.1"/>
    <property type="molecule type" value="Genomic_DNA"/>
</dbReference>
<evidence type="ECO:0000256" key="1">
    <source>
        <dbReference type="ARBA" id="ARBA00004903"/>
    </source>
</evidence>
<dbReference type="PANTHER" id="PTHR48069">
    <property type="entry name" value="DIHYDROFOLATE REDUCTASE"/>
    <property type="match status" value="1"/>
</dbReference>
<dbReference type="InterPro" id="IPR012259">
    <property type="entry name" value="DHFR"/>
</dbReference>
<evidence type="ECO:0000259" key="9">
    <source>
        <dbReference type="PROSITE" id="PS51330"/>
    </source>
</evidence>
<keyword evidence="4 7" id="KW-0554">One-carbon metabolism</keyword>
<gene>
    <name evidence="10" type="ORF">ACFP1G_05255</name>
</gene>